<organism evidence="1 2">
    <name type="scientific">Arachis duranensis</name>
    <name type="common">Wild peanut</name>
    <dbReference type="NCBI Taxonomy" id="130453"/>
    <lineage>
        <taxon>Eukaryota</taxon>
        <taxon>Viridiplantae</taxon>
        <taxon>Streptophyta</taxon>
        <taxon>Embryophyta</taxon>
        <taxon>Tracheophyta</taxon>
        <taxon>Spermatophyta</taxon>
        <taxon>Magnoliopsida</taxon>
        <taxon>eudicotyledons</taxon>
        <taxon>Gunneridae</taxon>
        <taxon>Pentapetalae</taxon>
        <taxon>rosids</taxon>
        <taxon>fabids</taxon>
        <taxon>Fabales</taxon>
        <taxon>Fabaceae</taxon>
        <taxon>Papilionoideae</taxon>
        <taxon>50 kb inversion clade</taxon>
        <taxon>dalbergioids sensu lato</taxon>
        <taxon>Dalbergieae</taxon>
        <taxon>Pterocarpus clade</taxon>
        <taxon>Arachis</taxon>
    </lineage>
</organism>
<dbReference type="AlphaFoldDB" id="A0A6P4DH09"/>
<evidence type="ECO:0000313" key="2">
    <source>
        <dbReference type="RefSeq" id="XP_015964521.1"/>
    </source>
</evidence>
<dbReference type="RefSeq" id="XP_015964521.1">
    <property type="nucleotide sequence ID" value="XM_016109035.1"/>
</dbReference>
<dbReference type="GO" id="GO:0016020">
    <property type="term" value="C:membrane"/>
    <property type="evidence" value="ECO:0007669"/>
    <property type="project" value="TreeGrafter"/>
</dbReference>
<name>A0A6P4DH09_ARADU</name>
<reference evidence="2" key="2">
    <citation type="submission" date="2025-08" db="UniProtKB">
        <authorList>
            <consortium name="RefSeq"/>
        </authorList>
    </citation>
    <scope>IDENTIFICATION</scope>
    <source>
        <tissue evidence="2">Whole plant</tissue>
    </source>
</reference>
<dbReference type="Proteomes" id="UP000515211">
    <property type="component" value="Chromosome 5"/>
</dbReference>
<dbReference type="GeneID" id="107488308"/>
<reference evidence="1" key="1">
    <citation type="journal article" date="2016" name="Nat. Genet.">
        <title>The genome sequences of Arachis duranensis and Arachis ipaensis, the diploid ancestors of cultivated peanut.</title>
        <authorList>
            <person name="Bertioli D.J."/>
            <person name="Cannon S.B."/>
            <person name="Froenicke L."/>
            <person name="Huang G."/>
            <person name="Farmer A.D."/>
            <person name="Cannon E.K."/>
            <person name="Liu X."/>
            <person name="Gao D."/>
            <person name="Clevenger J."/>
            <person name="Dash S."/>
            <person name="Ren L."/>
            <person name="Moretzsohn M.C."/>
            <person name="Shirasawa K."/>
            <person name="Huang W."/>
            <person name="Vidigal B."/>
            <person name="Abernathy B."/>
            <person name="Chu Y."/>
            <person name="Niederhuth C.E."/>
            <person name="Umale P."/>
            <person name="Araujo A.C."/>
            <person name="Kozik A."/>
            <person name="Kim K.D."/>
            <person name="Burow M.D."/>
            <person name="Varshney R.K."/>
            <person name="Wang X."/>
            <person name="Zhang X."/>
            <person name="Barkley N."/>
            <person name="Guimaraes P.M."/>
            <person name="Isobe S."/>
            <person name="Guo B."/>
            <person name="Liao B."/>
            <person name="Stalker H.T."/>
            <person name="Schmitz R.J."/>
            <person name="Scheffler B.E."/>
            <person name="Leal-Bertioli S.C."/>
            <person name="Xun X."/>
            <person name="Jackson S.A."/>
            <person name="Michelmore R."/>
            <person name="Ozias-Akins P."/>
        </authorList>
    </citation>
    <scope>NUCLEOTIDE SEQUENCE [LARGE SCALE GENOMIC DNA]</scope>
    <source>
        <strain evidence="1">cv. V14167</strain>
    </source>
</reference>
<dbReference type="PANTHER" id="PTHR43272">
    <property type="entry name" value="LONG-CHAIN-FATTY-ACID--COA LIGASE"/>
    <property type="match status" value="1"/>
</dbReference>
<gene>
    <name evidence="2" type="primary">LOC107488308</name>
</gene>
<sequence length="146" mass="16881">MNDINCFESFLVAVANPSKPVLERWAEENGIKIDFDSLCKDSRAKSYILGELTRIAKENKLKGYEFIKDVHLDPVPFDMERDLITPTYKMKRPQLLKYYKSITYAVYDVESTDCICLVLRMSSMTCTRVEANAVLEVCFGDCIYDY</sequence>
<dbReference type="GO" id="GO:0005783">
    <property type="term" value="C:endoplasmic reticulum"/>
    <property type="evidence" value="ECO:0007669"/>
    <property type="project" value="TreeGrafter"/>
</dbReference>
<accession>A0A6P4DH09</accession>
<dbReference type="GO" id="GO:0004467">
    <property type="term" value="F:long-chain fatty acid-CoA ligase activity"/>
    <property type="evidence" value="ECO:0007669"/>
    <property type="project" value="TreeGrafter"/>
</dbReference>
<proteinExistence type="predicted"/>
<keyword evidence="1" id="KW-1185">Reference proteome</keyword>
<dbReference type="KEGG" id="adu:107488308"/>
<protein>
    <submittedName>
        <fullName evidence="2">Long chain acyl-CoA synthetase 5</fullName>
    </submittedName>
</protein>
<dbReference type="OrthoDB" id="1700726at2759"/>
<dbReference type="PANTHER" id="PTHR43272:SF3">
    <property type="entry name" value="LONG CHAIN ACYL-COA SYNTHETASE 4"/>
    <property type="match status" value="1"/>
</dbReference>
<evidence type="ECO:0000313" key="1">
    <source>
        <dbReference type="Proteomes" id="UP000515211"/>
    </source>
</evidence>